<feature type="compositionally biased region" description="Basic and acidic residues" evidence="5">
    <location>
        <begin position="627"/>
        <end position="640"/>
    </location>
</feature>
<dbReference type="SMART" id="SM00777">
    <property type="entry name" value="Mad3_BUB1_I"/>
    <property type="match status" value="1"/>
</dbReference>
<dbReference type="InterPro" id="IPR000719">
    <property type="entry name" value="Prot_kinase_dom"/>
</dbReference>
<evidence type="ECO:0000256" key="3">
    <source>
        <dbReference type="ARBA" id="ARBA00022838"/>
    </source>
</evidence>
<dbReference type="PANTHER" id="PTHR14030">
    <property type="entry name" value="MITOTIC CHECKPOINT SERINE/THREONINE-PROTEIN KINASE BUB1"/>
    <property type="match status" value="1"/>
</dbReference>
<dbReference type="GO" id="GO:0004672">
    <property type="term" value="F:protein kinase activity"/>
    <property type="evidence" value="ECO:0007669"/>
    <property type="project" value="InterPro"/>
</dbReference>
<keyword evidence="8" id="KW-0808">Transferase</keyword>
<dbReference type="GO" id="GO:0051754">
    <property type="term" value="P:meiotic sister chromatid cohesion, centromeric"/>
    <property type="evidence" value="ECO:0007669"/>
    <property type="project" value="TreeGrafter"/>
</dbReference>
<gene>
    <name evidence="8" type="ORF">GTA08_BOTSDO10849</name>
</gene>
<comment type="caution">
    <text evidence="8">The sequence shown here is derived from an EMBL/GenBank/DDBJ whole genome shotgun (WGS) entry which is preliminary data.</text>
</comment>
<dbReference type="InterPro" id="IPR015661">
    <property type="entry name" value="Bub1/Mad3"/>
</dbReference>
<dbReference type="Pfam" id="PF08311">
    <property type="entry name" value="Mad3_BUB1_I"/>
    <property type="match status" value="1"/>
</dbReference>
<feature type="compositionally biased region" description="Polar residues" evidence="5">
    <location>
        <begin position="585"/>
        <end position="600"/>
    </location>
</feature>
<keyword evidence="3" id="KW-0995">Kinetochore</keyword>
<name>A0A8H4IGV7_9PEZI</name>
<dbReference type="OrthoDB" id="248495at2759"/>
<evidence type="ECO:0000256" key="5">
    <source>
        <dbReference type="SAM" id="MobiDB-lite"/>
    </source>
</evidence>
<keyword evidence="9" id="KW-1185">Reference proteome</keyword>
<dbReference type="PROSITE" id="PS51489">
    <property type="entry name" value="BUB1_N"/>
    <property type="match status" value="1"/>
</dbReference>
<dbReference type="InterPro" id="IPR013212">
    <property type="entry name" value="Mad3/Bub1_I"/>
</dbReference>
<dbReference type="InterPro" id="IPR011009">
    <property type="entry name" value="Kinase-like_dom_sf"/>
</dbReference>
<keyword evidence="4" id="KW-0137">Centromere</keyword>
<dbReference type="GO" id="GO:0005634">
    <property type="term" value="C:nucleus"/>
    <property type="evidence" value="ECO:0007669"/>
    <property type="project" value="TreeGrafter"/>
</dbReference>
<feature type="domain" description="Protein kinase" evidence="6">
    <location>
        <begin position="877"/>
        <end position="1187"/>
    </location>
</feature>
<evidence type="ECO:0000259" key="7">
    <source>
        <dbReference type="PROSITE" id="PS51489"/>
    </source>
</evidence>
<dbReference type="PROSITE" id="PS50011">
    <property type="entry name" value="PROTEIN_KINASE_DOM"/>
    <property type="match status" value="1"/>
</dbReference>
<feature type="region of interest" description="Disordered" evidence="5">
    <location>
        <begin position="397"/>
        <end position="423"/>
    </location>
</feature>
<dbReference type="InterPro" id="IPR012572">
    <property type="entry name" value="Mad3/Bub1_II"/>
</dbReference>
<feature type="region of interest" description="Disordered" evidence="5">
    <location>
        <begin position="524"/>
        <end position="677"/>
    </location>
</feature>
<evidence type="ECO:0000256" key="1">
    <source>
        <dbReference type="ARBA" id="ARBA00004629"/>
    </source>
</evidence>
<keyword evidence="8" id="KW-0418">Kinase</keyword>
<feature type="domain" description="BUB1 N-terminal" evidence="7">
    <location>
        <begin position="62"/>
        <end position="220"/>
    </location>
</feature>
<dbReference type="Pfam" id="PF00069">
    <property type="entry name" value="Pkinase"/>
    <property type="match status" value="1"/>
</dbReference>
<sequence length="1306" mass="146677">MTADDLINFDEIEPHKENIQRVQGGRSAKALAAVLSPKNADNTLKPIPSDQERINNVKRQEFEKELELIDESDDPLDIYDRYVKWTFDTYPNPASQQSQLLPLLEKATKAFLKSPHYKNDPRYLKLWLHYIRLFSDEPRHTFAFLARHGIGDGLALFYEEFAAYLETQGRWNQAEEVYSMGVDKEARPTERLLRKYGEFQQRLEARDQETNGPSSPALPVVRAALAAKPDPFGSVTSSPNPQSGSSGAASKKKAKMAIFADSEEPKQSVLGGTARKGETIQTMAERKKENTQEAQAWEGQKLNGGKRNVGVEKLMIFKDQSLSESVSTENATMREAQQTVNPRTGKVERVFVNLEAVYPNAEDPMAAEFCFEELRARHRGWIDYDWKEINRQEVEKRKQEQMKKENKERNVLKPKDPQSPMRDPAAMLAKGLKQSVVLNDVNDENAPPSQEEIQRAKMLKKQRKEERANRTRKIKVMEVQNETQTIRANLGSPTGPKMIRRKKNAEPTMTINTKEAMEEIYGIFNQPLKPVKEESEEEESEEDSDDEDTYTSGGESTCTGRISGTTSEYGDETTQGDFTVKSAMTDDNTTASNASEWSEFTESKHIPQDDDSDDSSSGEEEDGKEDEDTRRSIVETHEDEGYGGSQEPEDLRTPTSPEFKPTALPTRYVPVPPEDVDVPRRAYRDQVQMANNRLPFMTPIAEKTESSLGAATVLAEQKDYFNAKTPSRQSGGKTPTILEDQTEDLSGSFKDILEEALKENAGKIAQPALPKPKPAPLGVSKSHAVLETKDTLPKGPIVQDKQCNPVDEHVRQTILENIHPPLDTYDGFYTASDSSFGRHGEIKKFTKAMSKAKNGGDKTGSNFVSPILHFDNGDREYVIKRQLGEGAFAPVYLAESKVLNSTTEEEEGPAQMGKGAFGAVARKSLEAIKMEDPPTAWEFYILRQAHRRLGVSRAAESIIHAYEMRIFRDECYLVLEYRDQGTLLDLVNIARAELTPTGGPGVMDEQLAMFFAIELLRTVEALHGKGIIHGDLKADNVLARLDTTLPDAQWSSQYRADGSGGWSRKGVALIDLGRGIDMRAFKPDVQFIADWKTTEADCAEMREMRPWTYQVDYHGLAGTIHSLLFGKYIETVAERGAGLGQGASKTYKVREPFKRYWQTEIWGEVFDLLLNPAKHLEAEEGQKLPVLRGMRKCREQMENWLEGSSAGRRVVAHGPELHTIDTRWSKPDDRDSWRHRRPHFSMGDFTSDIAVKHAFPGEFTIRHTLDVSPSVASIAKDIRNVVISAVVAWSIVSIVSSISARRNPSS</sequence>
<feature type="region of interest" description="Disordered" evidence="5">
    <location>
        <begin position="231"/>
        <end position="278"/>
    </location>
</feature>
<dbReference type="GO" id="GO:0000776">
    <property type="term" value="C:kinetochore"/>
    <property type="evidence" value="ECO:0007669"/>
    <property type="project" value="UniProtKB-KW"/>
</dbReference>
<dbReference type="Proteomes" id="UP000572817">
    <property type="component" value="Unassembled WGS sequence"/>
</dbReference>
<dbReference type="PANTHER" id="PTHR14030:SF4">
    <property type="entry name" value="BUB1 KINASE, ISOFORM A-RELATED"/>
    <property type="match status" value="1"/>
</dbReference>
<feature type="compositionally biased region" description="Acidic residues" evidence="5">
    <location>
        <begin position="609"/>
        <end position="626"/>
    </location>
</feature>
<protein>
    <submittedName>
        <fullName evidence="8">Checkpoint protein kinase protein</fullName>
    </submittedName>
</protein>
<feature type="region of interest" description="Disordered" evidence="5">
    <location>
        <begin position="443"/>
        <end position="470"/>
    </location>
</feature>
<keyword evidence="2" id="KW-0158">Chromosome</keyword>
<evidence type="ECO:0000259" key="6">
    <source>
        <dbReference type="PROSITE" id="PS50011"/>
    </source>
</evidence>
<dbReference type="SUPFAM" id="SSF56112">
    <property type="entry name" value="Protein kinase-like (PK-like)"/>
    <property type="match status" value="1"/>
</dbReference>
<dbReference type="FunFam" id="1.25.40.430:FF:000003">
    <property type="entry name" value="Checkpoint serine/threonine-protein kinase BUB1"/>
    <property type="match status" value="1"/>
</dbReference>
<proteinExistence type="predicted"/>
<dbReference type="CDD" id="cd13981">
    <property type="entry name" value="STKc_Bub1_BubR1"/>
    <property type="match status" value="1"/>
</dbReference>
<dbReference type="SMART" id="SM00220">
    <property type="entry name" value="S_TKc"/>
    <property type="match status" value="1"/>
</dbReference>
<dbReference type="Pfam" id="PF08171">
    <property type="entry name" value="Mad3_BUB1_II"/>
    <property type="match status" value="1"/>
</dbReference>
<reference evidence="8" key="1">
    <citation type="submission" date="2020-04" db="EMBL/GenBank/DDBJ databases">
        <title>Genome Assembly and Annotation of Botryosphaeria dothidea sdau 11-99, a Latent Pathogen of Apple Fruit Ring Rot in China.</title>
        <authorList>
            <person name="Yu C."/>
            <person name="Diao Y."/>
            <person name="Lu Q."/>
            <person name="Zhao J."/>
            <person name="Cui S."/>
            <person name="Peng C."/>
            <person name="He B."/>
            <person name="Liu H."/>
        </authorList>
    </citation>
    <scope>NUCLEOTIDE SEQUENCE [LARGE SCALE GENOMIC DNA]</scope>
    <source>
        <strain evidence="8">Sdau11-99</strain>
    </source>
</reference>
<feature type="compositionally biased region" description="Acidic residues" evidence="5">
    <location>
        <begin position="534"/>
        <end position="549"/>
    </location>
</feature>
<comment type="subcellular location">
    <subcellularLocation>
        <location evidence="1">Chromosome</location>
        <location evidence="1">Centromere</location>
        <location evidence="1">Kinetochore</location>
    </subcellularLocation>
</comment>
<organism evidence="8 9">
    <name type="scientific">Botryosphaeria dothidea</name>
    <dbReference type="NCBI Taxonomy" id="55169"/>
    <lineage>
        <taxon>Eukaryota</taxon>
        <taxon>Fungi</taxon>
        <taxon>Dikarya</taxon>
        <taxon>Ascomycota</taxon>
        <taxon>Pezizomycotina</taxon>
        <taxon>Dothideomycetes</taxon>
        <taxon>Dothideomycetes incertae sedis</taxon>
        <taxon>Botryosphaeriales</taxon>
        <taxon>Botryosphaeriaceae</taxon>
        <taxon>Botryosphaeria</taxon>
    </lineage>
</organism>
<dbReference type="Gene3D" id="1.25.40.430">
    <property type="match status" value="1"/>
</dbReference>
<evidence type="ECO:0000313" key="8">
    <source>
        <dbReference type="EMBL" id="KAF4300961.1"/>
    </source>
</evidence>
<feature type="compositionally biased region" description="Basic and acidic residues" evidence="5">
    <location>
        <begin position="397"/>
        <end position="416"/>
    </location>
</feature>
<evidence type="ECO:0000256" key="4">
    <source>
        <dbReference type="ARBA" id="ARBA00023328"/>
    </source>
</evidence>
<dbReference type="GO" id="GO:0032991">
    <property type="term" value="C:protein-containing complex"/>
    <property type="evidence" value="ECO:0007669"/>
    <property type="project" value="UniProtKB-ARBA"/>
</dbReference>
<evidence type="ECO:0000256" key="2">
    <source>
        <dbReference type="ARBA" id="ARBA00022454"/>
    </source>
</evidence>
<dbReference type="GO" id="GO:0005524">
    <property type="term" value="F:ATP binding"/>
    <property type="evidence" value="ECO:0007669"/>
    <property type="project" value="InterPro"/>
</dbReference>
<evidence type="ECO:0000313" key="9">
    <source>
        <dbReference type="Proteomes" id="UP000572817"/>
    </source>
</evidence>
<dbReference type="EMBL" id="WWBZ02000082">
    <property type="protein sequence ID" value="KAF4300961.1"/>
    <property type="molecule type" value="Genomic_DNA"/>
</dbReference>
<dbReference type="GO" id="GO:0007094">
    <property type="term" value="P:mitotic spindle assembly checkpoint signaling"/>
    <property type="evidence" value="ECO:0007669"/>
    <property type="project" value="InterPro"/>
</dbReference>
<feature type="compositionally biased region" description="Polar residues" evidence="5">
    <location>
        <begin position="550"/>
        <end position="577"/>
    </location>
</feature>
<dbReference type="Gene3D" id="1.10.510.10">
    <property type="entry name" value="Transferase(Phosphotransferase) domain 1"/>
    <property type="match status" value="1"/>
</dbReference>
<accession>A0A8H4IGV7</accession>